<sequence length="349" mass="38691">MSDESPPPYSAVVATPLVEWVPVLEPPTFDTTRQNRTPVTESPEIGLPFSHSEPFAAKIRALVSEGQTLDSRFKDVRDVASAGAKFEYQEPALILSQRFEALVWESRNIAGIALVAVKGDCLFRAYFRREIRPTPWNVDFNEVILDFLSEEDAVVQDRLKELTNASKFLQRERGSAANHKSSFDALIKELEDFHQMIHSELGAIPKRRRQSYSRGKESKAARSSRYDMAPLLLLASIDADTNHSRKSRPLYTVLRSEPLCGLSTVTASLGAVSKTFMDYTLKFERMTEEAFLPLCGVSPPPEAQTEGANPAAALPNPQSANASVPLSNVPSRQPSLALWMHSCAICARL</sequence>
<proteinExistence type="predicted"/>
<organism evidence="2 3">
    <name type="scientific">Boletus reticuloceps</name>
    <dbReference type="NCBI Taxonomy" id="495285"/>
    <lineage>
        <taxon>Eukaryota</taxon>
        <taxon>Fungi</taxon>
        <taxon>Dikarya</taxon>
        <taxon>Basidiomycota</taxon>
        <taxon>Agaricomycotina</taxon>
        <taxon>Agaricomycetes</taxon>
        <taxon>Agaricomycetidae</taxon>
        <taxon>Boletales</taxon>
        <taxon>Boletineae</taxon>
        <taxon>Boletaceae</taxon>
        <taxon>Boletoideae</taxon>
        <taxon>Boletus</taxon>
    </lineage>
</organism>
<dbReference type="OrthoDB" id="2915575at2759"/>
<dbReference type="Proteomes" id="UP000683000">
    <property type="component" value="Unassembled WGS sequence"/>
</dbReference>
<gene>
    <name evidence="2" type="ORF">JVT61DRAFT_2615</name>
</gene>
<evidence type="ECO:0000256" key="1">
    <source>
        <dbReference type="SAM" id="MobiDB-lite"/>
    </source>
</evidence>
<accession>A0A8I2YPN2</accession>
<reference evidence="2" key="1">
    <citation type="submission" date="2021-03" db="EMBL/GenBank/DDBJ databases">
        <title>Evolutionary innovations through gain and loss of genes in the ectomycorrhizal Boletales.</title>
        <authorList>
            <person name="Wu G."/>
            <person name="Miyauchi S."/>
            <person name="Morin E."/>
            <person name="Yang Z.-L."/>
            <person name="Xu J."/>
            <person name="Martin F.M."/>
        </authorList>
    </citation>
    <scope>NUCLEOTIDE SEQUENCE</scope>
    <source>
        <strain evidence="2">BR01</strain>
    </source>
</reference>
<feature type="compositionally biased region" description="Polar residues" evidence="1">
    <location>
        <begin position="316"/>
        <end position="327"/>
    </location>
</feature>
<keyword evidence="3" id="KW-1185">Reference proteome</keyword>
<feature type="region of interest" description="Disordered" evidence="1">
    <location>
        <begin position="298"/>
        <end position="327"/>
    </location>
</feature>
<comment type="caution">
    <text evidence="2">The sequence shown here is derived from an EMBL/GenBank/DDBJ whole genome shotgun (WGS) entry which is preliminary data.</text>
</comment>
<name>A0A8I2YPN2_9AGAM</name>
<dbReference type="AlphaFoldDB" id="A0A8I2YPN2"/>
<protein>
    <submittedName>
        <fullName evidence="2">Uncharacterized protein</fullName>
    </submittedName>
</protein>
<evidence type="ECO:0000313" key="2">
    <source>
        <dbReference type="EMBL" id="KAG6375765.1"/>
    </source>
</evidence>
<evidence type="ECO:0000313" key="3">
    <source>
        <dbReference type="Proteomes" id="UP000683000"/>
    </source>
</evidence>
<dbReference type="EMBL" id="JAGFBS010000013">
    <property type="protein sequence ID" value="KAG6375765.1"/>
    <property type="molecule type" value="Genomic_DNA"/>
</dbReference>